<dbReference type="InterPro" id="IPR017039">
    <property type="entry name" value="Virul_fac_BrkB"/>
</dbReference>
<feature type="non-terminal residue" evidence="7">
    <location>
        <position position="1"/>
    </location>
</feature>
<keyword evidence="2" id="KW-1003">Cell membrane</keyword>
<dbReference type="NCBIfam" id="TIGR00765">
    <property type="entry name" value="yihY_not_rbn"/>
    <property type="match status" value="1"/>
</dbReference>
<dbReference type="SUPFAM" id="SSF46785">
    <property type="entry name" value="Winged helix' DNA-binding domain"/>
    <property type="match status" value="1"/>
</dbReference>
<dbReference type="AlphaFoldDB" id="X0VP52"/>
<keyword evidence="3 6" id="KW-0812">Transmembrane</keyword>
<sequence length="257" mass="27393">RSLARRILLYWSAVTLGPLVLFTAGYVGRRAIGAAENVPLISWAVASAGWVIPIIVGVLLLALLYKVMPNTHVRFREALGGAVVAVPVWLLARWAFSLYIQYVGKQSFYGAMGLIPLFLMWLNLSWWIFLFGAAVAHSTASLVRGVSAGGLEDRFFGPWDLLGTVVAIARASVMSGGPVSIASASGALGLSEQSTEQLLSHLIAAGFVVRVADNEAGEYLLARSPERVMVSDVLQIAALGGPDMSARRCAPEVVEAV</sequence>
<evidence type="ECO:0000256" key="4">
    <source>
        <dbReference type="ARBA" id="ARBA00022989"/>
    </source>
</evidence>
<evidence type="ECO:0000256" key="5">
    <source>
        <dbReference type="ARBA" id="ARBA00023136"/>
    </source>
</evidence>
<feature type="transmembrane region" description="Helical" evidence="6">
    <location>
        <begin position="40"/>
        <end position="65"/>
    </location>
</feature>
<proteinExistence type="predicted"/>
<dbReference type="EMBL" id="BARS01036895">
    <property type="protein sequence ID" value="GAG20164.1"/>
    <property type="molecule type" value="Genomic_DNA"/>
</dbReference>
<reference evidence="7" key="1">
    <citation type="journal article" date="2014" name="Front. Microbiol.">
        <title>High frequency of phylogenetically diverse reductive dehalogenase-homologous genes in deep subseafloor sedimentary metagenomes.</title>
        <authorList>
            <person name="Kawai M."/>
            <person name="Futagami T."/>
            <person name="Toyoda A."/>
            <person name="Takaki Y."/>
            <person name="Nishi S."/>
            <person name="Hori S."/>
            <person name="Arai W."/>
            <person name="Tsubouchi T."/>
            <person name="Morono Y."/>
            <person name="Uchiyama I."/>
            <person name="Ito T."/>
            <person name="Fujiyama A."/>
            <person name="Inagaki F."/>
            <person name="Takami H."/>
        </authorList>
    </citation>
    <scope>NUCLEOTIDE SEQUENCE</scope>
    <source>
        <strain evidence="7">Expedition CK06-06</strain>
    </source>
</reference>
<feature type="transmembrane region" description="Helical" evidence="6">
    <location>
        <begin position="108"/>
        <end position="135"/>
    </location>
</feature>
<feature type="non-terminal residue" evidence="7">
    <location>
        <position position="257"/>
    </location>
</feature>
<feature type="transmembrane region" description="Helical" evidence="6">
    <location>
        <begin position="7"/>
        <end position="28"/>
    </location>
</feature>
<name>X0VP52_9ZZZZ</name>
<dbReference type="Pfam" id="PF03631">
    <property type="entry name" value="Virul_fac_BrkB"/>
    <property type="match status" value="1"/>
</dbReference>
<accession>X0VP52</accession>
<dbReference type="InterPro" id="IPR036390">
    <property type="entry name" value="WH_DNA-bd_sf"/>
</dbReference>
<dbReference type="InterPro" id="IPR036388">
    <property type="entry name" value="WH-like_DNA-bd_sf"/>
</dbReference>
<dbReference type="GO" id="GO:0005886">
    <property type="term" value="C:plasma membrane"/>
    <property type="evidence" value="ECO:0007669"/>
    <property type="project" value="UniProtKB-SubCell"/>
</dbReference>
<keyword evidence="4 6" id="KW-1133">Transmembrane helix</keyword>
<evidence type="ECO:0000256" key="3">
    <source>
        <dbReference type="ARBA" id="ARBA00022692"/>
    </source>
</evidence>
<comment type="subcellular location">
    <subcellularLocation>
        <location evidence="1">Cell membrane</location>
        <topology evidence="1">Multi-pass membrane protein</topology>
    </subcellularLocation>
</comment>
<evidence type="ECO:0000256" key="2">
    <source>
        <dbReference type="ARBA" id="ARBA00022475"/>
    </source>
</evidence>
<dbReference type="Gene3D" id="1.10.10.10">
    <property type="entry name" value="Winged helix-like DNA-binding domain superfamily/Winged helix DNA-binding domain"/>
    <property type="match status" value="1"/>
</dbReference>
<evidence type="ECO:0000256" key="6">
    <source>
        <dbReference type="SAM" id="Phobius"/>
    </source>
</evidence>
<keyword evidence="5 6" id="KW-0472">Membrane</keyword>
<feature type="transmembrane region" description="Helical" evidence="6">
    <location>
        <begin position="77"/>
        <end position="96"/>
    </location>
</feature>
<comment type="caution">
    <text evidence="7">The sequence shown here is derived from an EMBL/GenBank/DDBJ whole genome shotgun (WGS) entry which is preliminary data.</text>
</comment>
<evidence type="ECO:0000256" key="1">
    <source>
        <dbReference type="ARBA" id="ARBA00004651"/>
    </source>
</evidence>
<dbReference type="PANTHER" id="PTHR30213:SF0">
    <property type="entry name" value="UPF0761 MEMBRANE PROTEIN YIHY"/>
    <property type="match status" value="1"/>
</dbReference>
<protein>
    <submittedName>
        <fullName evidence="7">Uncharacterized protein</fullName>
    </submittedName>
</protein>
<organism evidence="7">
    <name type="scientific">marine sediment metagenome</name>
    <dbReference type="NCBI Taxonomy" id="412755"/>
    <lineage>
        <taxon>unclassified sequences</taxon>
        <taxon>metagenomes</taxon>
        <taxon>ecological metagenomes</taxon>
    </lineage>
</organism>
<gene>
    <name evidence="7" type="ORF">S01H1_56648</name>
</gene>
<dbReference type="PANTHER" id="PTHR30213">
    <property type="entry name" value="INNER MEMBRANE PROTEIN YHJD"/>
    <property type="match status" value="1"/>
</dbReference>
<evidence type="ECO:0000313" key="7">
    <source>
        <dbReference type="EMBL" id="GAG20164.1"/>
    </source>
</evidence>